<proteinExistence type="predicted"/>
<evidence type="ECO:0000313" key="1">
    <source>
        <dbReference type="EMBL" id="MEE1675721.1"/>
    </source>
</evidence>
<evidence type="ECO:0000313" key="2">
    <source>
        <dbReference type="Proteomes" id="UP001310248"/>
    </source>
</evidence>
<keyword evidence="2" id="KW-1185">Reference proteome</keyword>
<dbReference type="EMBL" id="JAYDYW010000015">
    <property type="protein sequence ID" value="MEE1675721.1"/>
    <property type="molecule type" value="Genomic_DNA"/>
</dbReference>
<dbReference type="Pfam" id="PF08856">
    <property type="entry name" value="DUF1826"/>
    <property type="match status" value="1"/>
</dbReference>
<reference evidence="1 2" key="2">
    <citation type="submission" date="2023-12" db="EMBL/GenBank/DDBJ databases">
        <authorList>
            <consortium name="Cladostephus spongiosus"/>
            <person name="Lorente B."/>
            <person name="Cabral C."/>
            <person name="Frias J."/>
            <person name="Faria J."/>
            <person name="Toubarro D."/>
        </authorList>
    </citation>
    <scope>NUCLEOTIDE SEQUENCE [LARGE SCALE GENOMIC DNA]</scope>
    <source>
        <strain evidence="1 2">ZMCS4</strain>
    </source>
</reference>
<dbReference type="RefSeq" id="WP_329776525.1">
    <property type="nucleotide sequence ID" value="NZ_JAYDYW010000015.1"/>
</dbReference>
<sequence>MTAQNRKAIVNQSSAATALTEIYNSETELAVWQRQPDPKISAYAASLVDSQSSFRGLSARLELNEIESYLSNKLPLGPGRQEMIDDLLLVSDMFSCLFELEVIGMRLVKLEKSMCPKLHCDQVPCRLLLSYCGAGTEYSLLPKSALHSQSDQAQLHNLPLFAVALLKGQTWDEANEHGLLHRSPTSDEVYPRLILSLDFAS</sequence>
<accession>A0ABU7G8P0</accession>
<reference evidence="2" key="1">
    <citation type="submission" date="2023-07" db="EMBL/GenBank/DDBJ databases">
        <title>Draft genome sequence of Agarivorans aestuarii strain ZMCS4, a CAZymes producing bacteria isolated from the marine brown algae Clodostephus spongiosus.</title>
        <authorList>
            <person name="Lorente B."/>
            <person name="Cabral C."/>
            <person name="Frias J."/>
            <person name="Faria J."/>
            <person name="Toubarro D."/>
        </authorList>
    </citation>
    <scope>NUCLEOTIDE SEQUENCE [LARGE SCALE GENOMIC DNA]</scope>
    <source>
        <strain evidence="2">ZMCS4</strain>
    </source>
</reference>
<comment type="caution">
    <text evidence="1">The sequence shown here is derived from an EMBL/GenBank/DDBJ whole genome shotgun (WGS) entry which is preliminary data.</text>
</comment>
<name>A0ABU7G8P0_9ALTE</name>
<protein>
    <submittedName>
        <fullName evidence="1">DUF1826 domain-containing protein</fullName>
    </submittedName>
</protein>
<dbReference type="Proteomes" id="UP001310248">
    <property type="component" value="Unassembled WGS sequence"/>
</dbReference>
<dbReference type="InterPro" id="IPR014955">
    <property type="entry name" value="DUF1826"/>
</dbReference>
<organism evidence="1 2">
    <name type="scientific">Agarivorans aestuarii</name>
    <dbReference type="NCBI Taxonomy" id="1563703"/>
    <lineage>
        <taxon>Bacteria</taxon>
        <taxon>Pseudomonadati</taxon>
        <taxon>Pseudomonadota</taxon>
        <taxon>Gammaproteobacteria</taxon>
        <taxon>Alteromonadales</taxon>
        <taxon>Alteromonadaceae</taxon>
        <taxon>Agarivorans</taxon>
    </lineage>
</organism>
<gene>
    <name evidence="1" type="ORF">SNR37_001047</name>
</gene>